<dbReference type="Proteomes" id="UP000061839">
    <property type="component" value="Chromosome"/>
</dbReference>
<proteinExistence type="predicted"/>
<protein>
    <submittedName>
        <fullName evidence="2">Uncharacterized protein</fullName>
    </submittedName>
</protein>
<dbReference type="PATRIC" id="fig|1618207.4.peg.1567"/>
<sequence length="127" mass="13559">MALATPSTEEKLQIRKLAASVAKASLEVLAGTRAPKQLARLLSPEVFGTLQRRAELTQQARSAQAMTPGLAPRAGQSPQIRSAHGCSVAPGIYELSVLAADGPRYRAIALRIEQQFGNWIVTVLQIG</sequence>
<keyword evidence="3" id="KW-1185">Reference proteome</keyword>
<dbReference type="InterPro" id="IPR045596">
    <property type="entry name" value="DUF6459"/>
</dbReference>
<reference evidence="2 3" key="1">
    <citation type="journal article" date="2015" name="Genome Announc.">
        <title>Complete Genome Sequencing of Protease-Producing Novel Arthrobacter sp. Strain IHBB 11108 Using PacBio Single-Molecule Real-Time Sequencing Technology.</title>
        <authorList>
            <person name="Kiran S."/>
            <person name="Swarnkar M.K."/>
            <person name="Pal M."/>
            <person name="Thakur R."/>
            <person name="Tewari R."/>
            <person name="Singh A.K."/>
            <person name="Gulati A."/>
        </authorList>
    </citation>
    <scope>NUCLEOTIDE SEQUENCE [LARGE SCALE GENOMIC DNA]</scope>
    <source>
        <strain evidence="2 3">IHBB 11108</strain>
    </source>
</reference>
<evidence type="ECO:0000313" key="2">
    <source>
        <dbReference type="EMBL" id="AJT42970.1"/>
    </source>
</evidence>
<name>A0A0D4C3I4_9MICC</name>
<accession>A0A0D4C3I4</accession>
<dbReference type="AlphaFoldDB" id="A0A0D4C3I4"/>
<dbReference type="STRING" id="1618207.UM93_07740"/>
<evidence type="ECO:0000313" key="3">
    <source>
        <dbReference type="Proteomes" id="UP000061839"/>
    </source>
</evidence>
<dbReference type="KEGG" id="ari:UM93_07740"/>
<gene>
    <name evidence="2" type="ORF">UM93_07740</name>
</gene>
<dbReference type="Pfam" id="PF20060">
    <property type="entry name" value="DUF6459"/>
    <property type="match status" value="1"/>
</dbReference>
<feature type="region of interest" description="Disordered" evidence="1">
    <location>
        <begin position="59"/>
        <end position="82"/>
    </location>
</feature>
<dbReference type="EMBL" id="CP011005">
    <property type="protein sequence ID" value="AJT42970.1"/>
    <property type="molecule type" value="Genomic_DNA"/>
</dbReference>
<organism evidence="2 3">
    <name type="scientific">Psychromicrobium lacuslunae</name>
    <dbReference type="NCBI Taxonomy" id="1618207"/>
    <lineage>
        <taxon>Bacteria</taxon>
        <taxon>Bacillati</taxon>
        <taxon>Actinomycetota</taxon>
        <taxon>Actinomycetes</taxon>
        <taxon>Micrococcales</taxon>
        <taxon>Micrococcaceae</taxon>
        <taxon>Psychromicrobium</taxon>
    </lineage>
</organism>
<dbReference type="HOGENOM" id="CLU_120370_1_0_11"/>
<evidence type="ECO:0000256" key="1">
    <source>
        <dbReference type="SAM" id="MobiDB-lite"/>
    </source>
</evidence>